<dbReference type="Proteomes" id="UP001059893">
    <property type="component" value="Unassembled WGS sequence"/>
</dbReference>
<dbReference type="Pfam" id="PF14521">
    <property type="entry name" value="Aspzincin_M35"/>
    <property type="match status" value="1"/>
</dbReference>
<name>A0ABQ8P2R3_PYRGI</name>
<comment type="caution">
    <text evidence="9">The sequence shown here is derived from an EMBL/GenBank/DDBJ whole genome shotgun (WGS) entry which is preliminary data.</text>
</comment>
<gene>
    <name evidence="9" type="ORF">MCOR33_000525</name>
</gene>
<keyword evidence="10" id="KW-1185">Reference proteome</keyword>
<keyword evidence="5" id="KW-0378">Hydrolase</keyword>
<keyword evidence="7" id="KW-0482">Metalloprotease</keyword>
<evidence type="ECO:0000256" key="4">
    <source>
        <dbReference type="ARBA" id="ARBA00022723"/>
    </source>
</evidence>
<proteinExistence type="inferred from homology"/>
<keyword evidence="4" id="KW-0479">Metal-binding</keyword>
<dbReference type="InterPro" id="IPR024079">
    <property type="entry name" value="MetalloPept_cat_dom_sf"/>
</dbReference>
<keyword evidence="6" id="KW-0862">Zinc</keyword>
<dbReference type="Gene3D" id="3.40.390.10">
    <property type="entry name" value="Collagenase (Catalytic Domain)"/>
    <property type="match status" value="1"/>
</dbReference>
<organism evidence="9 10">
    <name type="scientific">Pyricularia grisea</name>
    <name type="common">Crabgrass-specific blast fungus</name>
    <name type="synonym">Magnaporthe grisea</name>
    <dbReference type="NCBI Taxonomy" id="148305"/>
    <lineage>
        <taxon>Eukaryota</taxon>
        <taxon>Fungi</taxon>
        <taxon>Dikarya</taxon>
        <taxon>Ascomycota</taxon>
        <taxon>Pezizomycotina</taxon>
        <taxon>Sordariomycetes</taxon>
        <taxon>Sordariomycetidae</taxon>
        <taxon>Magnaporthales</taxon>
        <taxon>Pyriculariaceae</taxon>
        <taxon>Pyricularia</taxon>
    </lineage>
</organism>
<dbReference type="InterPro" id="IPR029463">
    <property type="entry name" value="Lys_MEP"/>
</dbReference>
<accession>A0ABQ8P2R3</accession>
<keyword evidence="3" id="KW-0645">Protease</keyword>
<evidence type="ECO:0000256" key="6">
    <source>
        <dbReference type="ARBA" id="ARBA00022833"/>
    </source>
</evidence>
<comment type="similarity">
    <text evidence="2">Belongs to the peptidase M35 family.</text>
</comment>
<evidence type="ECO:0000256" key="7">
    <source>
        <dbReference type="ARBA" id="ARBA00023049"/>
    </source>
</evidence>
<reference evidence="9" key="1">
    <citation type="submission" date="2021-01" db="EMBL/GenBank/DDBJ databases">
        <title>Deciphering the adaptive evolutionary patterns associated with biogeogrpahic diversity in the finger millet blast pathogen Magnaporthe oryzae in Eastern Africa.</title>
        <authorList>
            <person name="Onyema G."/>
            <person name="Shittu T.A."/>
            <person name="Dodsworth S."/>
            <person name="Devilliers S."/>
            <person name="Muthumeenakshi S."/>
            <person name="Sreenivasaprasad S."/>
        </authorList>
    </citation>
    <scope>NUCLEOTIDE SEQUENCE</scope>
    <source>
        <strain evidence="9">D15/s37</strain>
    </source>
</reference>
<dbReference type="SUPFAM" id="SSF55486">
    <property type="entry name" value="Metalloproteases ('zincins'), catalytic domain"/>
    <property type="match status" value="1"/>
</dbReference>
<dbReference type="PANTHER" id="PTHR37016">
    <property type="match status" value="1"/>
</dbReference>
<comment type="cofactor">
    <cofactor evidence="1">
        <name>Zn(2+)</name>
        <dbReference type="ChEBI" id="CHEBI:29105"/>
    </cofactor>
</comment>
<sequence length="295" mass="33511">MNDDRTEMNCEGAKAGCSFCSLLEQPVDKSQQHYESERRMRIYLECQIDLSQNSYGERLSLPAGQSSRRDEFSLEARQPFDGQAPARASLVDVIMSISHGYFSTIGGKNYILTDKVRLSEHNLTTVELNHCMELAQLAYYAAGYQGERGAKRREYFGTDNPADIAVIQQVYANVYEACNPTKRKTIEIHCEELANRCTNKKGKALGYCYSHKYEGKVVLCSPFFERPVRGDGAAKTRWPMQDVLLLHEMTHLASIKLTADYGIHDHEDLRKLSRKQKLNHANTYAYFAHCVRAGC</sequence>
<dbReference type="InterPro" id="IPR050414">
    <property type="entry name" value="Fungal_M35_metalloproteases"/>
</dbReference>
<evidence type="ECO:0000256" key="2">
    <source>
        <dbReference type="ARBA" id="ARBA00010279"/>
    </source>
</evidence>
<evidence type="ECO:0000256" key="1">
    <source>
        <dbReference type="ARBA" id="ARBA00001947"/>
    </source>
</evidence>
<feature type="domain" description="Lysine-specific metallo-endopeptidase" evidence="8">
    <location>
        <begin position="139"/>
        <end position="289"/>
    </location>
</feature>
<evidence type="ECO:0000313" key="10">
    <source>
        <dbReference type="Proteomes" id="UP001059893"/>
    </source>
</evidence>
<evidence type="ECO:0000259" key="8">
    <source>
        <dbReference type="SMART" id="SM01351"/>
    </source>
</evidence>
<evidence type="ECO:0000256" key="5">
    <source>
        <dbReference type="ARBA" id="ARBA00022801"/>
    </source>
</evidence>
<dbReference type="SMART" id="SM01351">
    <property type="entry name" value="Aspzincin_M35"/>
    <property type="match status" value="1"/>
</dbReference>
<protein>
    <recommendedName>
        <fullName evidence="8">Lysine-specific metallo-endopeptidase domain-containing protein</fullName>
    </recommendedName>
</protein>
<evidence type="ECO:0000256" key="3">
    <source>
        <dbReference type="ARBA" id="ARBA00022670"/>
    </source>
</evidence>
<evidence type="ECO:0000313" key="9">
    <source>
        <dbReference type="EMBL" id="KAI6304431.1"/>
    </source>
</evidence>
<dbReference type="EMBL" id="JABSND010000004">
    <property type="protein sequence ID" value="KAI6304431.1"/>
    <property type="molecule type" value="Genomic_DNA"/>
</dbReference>
<dbReference type="PANTHER" id="PTHR37016:SF3">
    <property type="entry name" value="NEUTRAL PROTEASE 2-RELATED"/>
    <property type="match status" value="1"/>
</dbReference>